<reference evidence="3" key="1">
    <citation type="submission" date="2023-07" db="EMBL/GenBank/DDBJ databases">
        <title>Whole genome shotgun sequence of Streptomyces cacaoi subsp. asoensis NBRC 13813.</title>
        <authorList>
            <person name="Komaki H."/>
            <person name="Tamura T."/>
        </authorList>
    </citation>
    <scope>NUCLEOTIDE SEQUENCE [LARGE SCALE GENOMIC DNA]</scope>
    <source>
        <strain evidence="3">NBRC 13813</strain>
    </source>
</reference>
<evidence type="ECO:0000256" key="1">
    <source>
        <dbReference type="SAM" id="Phobius"/>
    </source>
</evidence>
<proteinExistence type="predicted"/>
<dbReference type="Proteomes" id="UP000649259">
    <property type="component" value="Unassembled WGS sequence"/>
</dbReference>
<keyword evidence="1" id="KW-0812">Transmembrane</keyword>
<dbReference type="EMBL" id="BNEB01000002">
    <property type="protein sequence ID" value="GHI60375.1"/>
    <property type="molecule type" value="Genomic_DNA"/>
</dbReference>
<comment type="caution">
    <text evidence="2">The sequence shown here is derived from an EMBL/GenBank/DDBJ whole genome shotgun (WGS) entry which is preliminary data.</text>
</comment>
<feature type="transmembrane region" description="Helical" evidence="1">
    <location>
        <begin position="42"/>
        <end position="62"/>
    </location>
</feature>
<protein>
    <submittedName>
        <fullName evidence="2">Uncharacterized protein</fullName>
    </submittedName>
</protein>
<name>A0ABQ3RX64_9ACTN</name>
<gene>
    <name evidence="2" type="ORF">Saso_20250</name>
</gene>
<evidence type="ECO:0000313" key="2">
    <source>
        <dbReference type="EMBL" id="GHI60375.1"/>
    </source>
</evidence>
<feature type="transmembrane region" description="Helical" evidence="1">
    <location>
        <begin position="74"/>
        <end position="95"/>
    </location>
</feature>
<organism evidence="2 3">
    <name type="scientific">Streptomyces asoensis</name>
    <dbReference type="NCBI Taxonomy" id="249586"/>
    <lineage>
        <taxon>Bacteria</taxon>
        <taxon>Bacillati</taxon>
        <taxon>Actinomycetota</taxon>
        <taxon>Actinomycetes</taxon>
        <taxon>Kitasatosporales</taxon>
        <taxon>Streptomycetaceae</taxon>
        <taxon>Streptomyces</taxon>
    </lineage>
</organism>
<keyword evidence="1" id="KW-0472">Membrane</keyword>
<keyword evidence="1" id="KW-1133">Transmembrane helix</keyword>
<accession>A0ABQ3RX64</accession>
<evidence type="ECO:0000313" key="3">
    <source>
        <dbReference type="Proteomes" id="UP000649259"/>
    </source>
</evidence>
<sequence length="96" mass="10726">MPVVRHGWHKLLIGLVLLGRATRVPAAMDGATGGTPSGWWNVLWEVLLLVLAAFAVSEWEILAATSWRMSVTQWICMVVFHIGFIGFMATVLFRLF</sequence>
<keyword evidence="3" id="KW-1185">Reference proteome</keyword>